<evidence type="ECO:0000256" key="6">
    <source>
        <dbReference type="ARBA" id="ARBA00032230"/>
    </source>
</evidence>
<dbReference type="InterPro" id="IPR004199">
    <property type="entry name" value="B-gal_small/dom_5"/>
</dbReference>
<gene>
    <name evidence="8" type="ORF">DM02DRAFT_668683</name>
</gene>
<dbReference type="SUPFAM" id="SSF74650">
    <property type="entry name" value="Galactose mutarotase-like"/>
    <property type="match status" value="1"/>
</dbReference>
<sequence>MATSALHPSETPDWNNLKVLHKNTLPPRAYFHNYPTENDAFSYDITKSKTHSLSGTWKFQLAKNPFEAPDDFATPSFDTSSWNDIAVPGMWQLQGFGKGPQYTNVVYPIPVDPPNVPFEDNETGSYVRKFTIPEDIRDEQIRLRFEGVDSSYHVWVNGKEVGYSQGSRNPDEFDITEFVDKEGENTLAVRVYQWCDGTYIEDQDQWWLSGIFRDVYLVGFPKGFHIENIYVETKFDESYTNAKLIVKAQCKGGSDKINLKLMDPNGKTVIAMPTNTADNGECTAILPVNNPLKWTAETPHLYTLHVSVNRSQYIPTRVGFRAVEMKDGLIKVNGKRIVLRGANRHEHHPQFGRTVPLDFLKQDLLLMKQHNINAIRTSHQPNDPRLLDLTDEMGFWVIDEADIECHGFETIERAKFTPEQQRLSYPEKQAIAEVAAAKWTSDNPEWKHAYVDRAEHLLMRDQLHPSVIIWSLGNEGFYGQNFKAMYEWIKTYDDRPVHYEQDRNAESADMYSMMYPTIERIVEFAQDETKTKPLVLCEFIHAMGNGPGNIKEYIDVFYKHPKLQGGFVWEWANHGLLTKDKTTGDEYYGYGGDFGEAVHDATFVMDGVLNSDHKPNMGLIEYKKAIEPVQLLEVNGKKAKFINRYDIIALDHLECSYTVISESGASDTTGTIVIPSGIGPEQTFEVDVPSVPEGKGETILDVSFKLKEATPYLEKGFEVATAQIPVNNHASLQEPPSTEDALKVDTSTKNRITITSASSTWTFDTVRAQLTSLVKSNTELITTPPALNIFRAQTDNDEPSDGEDWKAANLELALLSTRKVTWSQPTPTTFTITAHQRLAPPVLSWSIDAVLTYTFNANGTLGIRVKGTPVGDNLPRTIPRFGLVLELPKSLQKAEWFGRGPNESYRDSKFSQLVGLHSVSSIDELWVDYEVPQESSNRTDTRWLKLSSPSDDAASLFVQFVDLTAEGEKKRTTFDFQATHYRMTDVAAAKHPYELHKLKKEEVVLRLDAVHHGLGTGSCGPRTLDPYALFTKEIEFEAVLA</sequence>
<keyword evidence="5" id="KW-0326">Glycosidase</keyword>
<dbReference type="EC" id="3.2.1.23" evidence="3"/>
<dbReference type="Gene3D" id="2.60.120.260">
    <property type="entry name" value="Galactose-binding domain-like"/>
    <property type="match status" value="1"/>
</dbReference>
<dbReference type="InterPro" id="IPR017853">
    <property type="entry name" value="GH"/>
</dbReference>
<dbReference type="GO" id="GO:0030246">
    <property type="term" value="F:carbohydrate binding"/>
    <property type="evidence" value="ECO:0007669"/>
    <property type="project" value="InterPro"/>
</dbReference>
<dbReference type="FunFam" id="3.20.20.80:FF:000018">
    <property type="entry name" value="Beta-galactosidase"/>
    <property type="match status" value="1"/>
</dbReference>
<dbReference type="SUPFAM" id="SSF49785">
    <property type="entry name" value="Galactose-binding domain-like"/>
    <property type="match status" value="1"/>
</dbReference>
<dbReference type="InterPro" id="IPR008979">
    <property type="entry name" value="Galactose-bd-like_sf"/>
</dbReference>
<dbReference type="FunFam" id="2.60.120.260:FF:000125">
    <property type="entry name" value="Intracellular beta-galactosidase BgaD"/>
    <property type="match status" value="1"/>
</dbReference>
<dbReference type="Pfam" id="PF00703">
    <property type="entry name" value="Glyco_hydro_2"/>
    <property type="match status" value="1"/>
</dbReference>
<feature type="domain" description="Beta galactosidase small chain/" evidence="7">
    <location>
        <begin position="753"/>
        <end position="1041"/>
    </location>
</feature>
<dbReference type="STRING" id="97972.A0A2V1E3E9"/>
<dbReference type="InterPro" id="IPR006102">
    <property type="entry name" value="Ig-like_GH2"/>
</dbReference>
<dbReference type="Pfam" id="PF02836">
    <property type="entry name" value="Glyco_hydro_2_C"/>
    <property type="match status" value="1"/>
</dbReference>
<dbReference type="SMART" id="SM01038">
    <property type="entry name" value="Bgal_small_N"/>
    <property type="match status" value="1"/>
</dbReference>
<accession>A0A2V1E3E9</accession>
<evidence type="ECO:0000256" key="3">
    <source>
        <dbReference type="ARBA" id="ARBA00012756"/>
    </source>
</evidence>
<dbReference type="InterPro" id="IPR014718">
    <property type="entry name" value="GH-type_carb-bd"/>
</dbReference>
<reference evidence="8 9" key="1">
    <citation type="journal article" date="2018" name="Sci. Rep.">
        <title>Comparative genomics provides insights into the lifestyle and reveals functional heterogeneity of dark septate endophytic fungi.</title>
        <authorList>
            <person name="Knapp D.G."/>
            <person name="Nemeth J.B."/>
            <person name="Barry K."/>
            <person name="Hainaut M."/>
            <person name="Henrissat B."/>
            <person name="Johnson J."/>
            <person name="Kuo A."/>
            <person name="Lim J.H.P."/>
            <person name="Lipzen A."/>
            <person name="Nolan M."/>
            <person name="Ohm R.A."/>
            <person name="Tamas L."/>
            <person name="Grigoriev I.V."/>
            <person name="Spatafora J.W."/>
            <person name="Nagy L.G."/>
            <person name="Kovacs G.M."/>
        </authorList>
    </citation>
    <scope>NUCLEOTIDE SEQUENCE [LARGE SCALE GENOMIC DNA]</scope>
    <source>
        <strain evidence="8 9">DSE2036</strain>
    </source>
</reference>
<dbReference type="Gene3D" id="2.60.40.10">
    <property type="entry name" value="Immunoglobulins"/>
    <property type="match status" value="2"/>
</dbReference>
<dbReference type="EMBL" id="KZ805317">
    <property type="protein sequence ID" value="PVI04981.1"/>
    <property type="molecule type" value="Genomic_DNA"/>
</dbReference>
<comment type="catalytic activity">
    <reaction evidence="1">
        <text>Hydrolysis of terminal non-reducing beta-D-galactose residues in beta-D-galactosides.</text>
        <dbReference type="EC" id="3.2.1.23"/>
    </reaction>
</comment>
<dbReference type="InterPro" id="IPR013783">
    <property type="entry name" value="Ig-like_fold"/>
</dbReference>
<dbReference type="GO" id="GO:0005990">
    <property type="term" value="P:lactose catabolic process"/>
    <property type="evidence" value="ECO:0007669"/>
    <property type="project" value="TreeGrafter"/>
</dbReference>
<evidence type="ECO:0000313" key="9">
    <source>
        <dbReference type="Proteomes" id="UP000244855"/>
    </source>
</evidence>
<dbReference type="Gene3D" id="3.20.20.80">
    <property type="entry name" value="Glycosidases"/>
    <property type="match status" value="1"/>
</dbReference>
<evidence type="ECO:0000256" key="2">
    <source>
        <dbReference type="ARBA" id="ARBA00007401"/>
    </source>
</evidence>
<dbReference type="OrthoDB" id="408320at2759"/>
<dbReference type="InterPro" id="IPR011013">
    <property type="entry name" value="Gal_mutarotase_sf_dom"/>
</dbReference>
<dbReference type="PANTHER" id="PTHR46323:SF2">
    <property type="entry name" value="BETA-GALACTOSIDASE"/>
    <property type="match status" value="1"/>
</dbReference>
<dbReference type="GO" id="GO:0009341">
    <property type="term" value="C:beta-galactosidase complex"/>
    <property type="evidence" value="ECO:0007669"/>
    <property type="project" value="InterPro"/>
</dbReference>
<evidence type="ECO:0000259" key="7">
    <source>
        <dbReference type="SMART" id="SM01038"/>
    </source>
</evidence>
<dbReference type="Pfam" id="PF02929">
    <property type="entry name" value="Bgal_small_N"/>
    <property type="match status" value="1"/>
</dbReference>
<dbReference type="InterPro" id="IPR006103">
    <property type="entry name" value="Glyco_hydro_2_cat"/>
</dbReference>
<proteinExistence type="inferred from homology"/>
<dbReference type="PRINTS" id="PR00132">
    <property type="entry name" value="GLHYDRLASE2"/>
</dbReference>
<evidence type="ECO:0000256" key="1">
    <source>
        <dbReference type="ARBA" id="ARBA00001412"/>
    </source>
</evidence>
<dbReference type="SUPFAM" id="SSF51445">
    <property type="entry name" value="(Trans)glycosidases"/>
    <property type="match status" value="1"/>
</dbReference>
<dbReference type="AlphaFoldDB" id="A0A2V1E3E9"/>
<dbReference type="InterPro" id="IPR036156">
    <property type="entry name" value="Beta-gal/glucu_dom_sf"/>
</dbReference>
<protein>
    <recommendedName>
        <fullName evidence="3">beta-galactosidase</fullName>
        <ecNumber evidence="3">3.2.1.23</ecNumber>
    </recommendedName>
    <alternativeName>
        <fullName evidence="6">Lactase</fullName>
    </alternativeName>
</protein>
<dbReference type="GO" id="GO:0004565">
    <property type="term" value="F:beta-galactosidase activity"/>
    <property type="evidence" value="ECO:0007669"/>
    <property type="project" value="UniProtKB-EC"/>
</dbReference>
<dbReference type="Proteomes" id="UP000244855">
    <property type="component" value="Unassembled WGS sequence"/>
</dbReference>
<keyword evidence="4 8" id="KW-0378">Hydrolase</keyword>
<dbReference type="Pfam" id="PF02837">
    <property type="entry name" value="Glyco_hydro_2_N"/>
    <property type="match status" value="1"/>
</dbReference>
<dbReference type="InterPro" id="IPR032312">
    <property type="entry name" value="LacZ_4"/>
</dbReference>
<dbReference type="SUPFAM" id="SSF49303">
    <property type="entry name" value="beta-Galactosidase/glucuronidase domain"/>
    <property type="match status" value="2"/>
</dbReference>
<dbReference type="Pfam" id="PF16353">
    <property type="entry name" value="LacZ_4"/>
    <property type="match status" value="1"/>
</dbReference>
<evidence type="ECO:0000313" key="8">
    <source>
        <dbReference type="EMBL" id="PVI04981.1"/>
    </source>
</evidence>
<dbReference type="InterPro" id="IPR006101">
    <property type="entry name" value="Glyco_hydro_2"/>
</dbReference>
<dbReference type="Gene3D" id="2.70.98.10">
    <property type="match status" value="1"/>
</dbReference>
<dbReference type="InterPro" id="IPR006104">
    <property type="entry name" value="Glyco_hydro_2_N"/>
</dbReference>
<name>A0A2V1E3E9_9PLEO</name>
<dbReference type="InterPro" id="IPR050347">
    <property type="entry name" value="Bact_Beta-galactosidase"/>
</dbReference>
<organism evidence="8 9">
    <name type="scientific">Periconia macrospinosa</name>
    <dbReference type="NCBI Taxonomy" id="97972"/>
    <lineage>
        <taxon>Eukaryota</taxon>
        <taxon>Fungi</taxon>
        <taxon>Dikarya</taxon>
        <taxon>Ascomycota</taxon>
        <taxon>Pezizomycotina</taxon>
        <taxon>Dothideomycetes</taxon>
        <taxon>Pleosporomycetidae</taxon>
        <taxon>Pleosporales</taxon>
        <taxon>Massarineae</taxon>
        <taxon>Periconiaceae</taxon>
        <taxon>Periconia</taxon>
    </lineage>
</organism>
<dbReference type="PANTHER" id="PTHR46323">
    <property type="entry name" value="BETA-GALACTOSIDASE"/>
    <property type="match status" value="1"/>
</dbReference>
<keyword evidence="9" id="KW-1185">Reference proteome</keyword>
<evidence type="ECO:0000256" key="4">
    <source>
        <dbReference type="ARBA" id="ARBA00022801"/>
    </source>
</evidence>
<comment type="similarity">
    <text evidence="2">Belongs to the glycosyl hydrolase 2 family.</text>
</comment>
<evidence type="ECO:0000256" key="5">
    <source>
        <dbReference type="ARBA" id="ARBA00023295"/>
    </source>
</evidence>